<protein>
    <recommendedName>
        <fullName evidence="15 16">Type III pantothenate kinase</fullName>
        <ecNumber evidence="6 16">2.7.1.33</ecNumber>
    </recommendedName>
    <alternativeName>
        <fullName evidence="16">PanK-III</fullName>
    </alternativeName>
    <alternativeName>
        <fullName evidence="16">Pantothenic acid kinase</fullName>
    </alternativeName>
</protein>
<dbReference type="EMBL" id="FLRA01000019">
    <property type="protein sequence ID" value="SBT18357.1"/>
    <property type="molecule type" value="Genomic_DNA"/>
</dbReference>
<evidence type="ECO:0000256" key="16">
    <source>
        <dbReference type="HAMAP-Rule" id="MF_01274"/>
    </source>
</evidence>
<evidence type="ECO:0000256" key="8">
    <source>
        <dbReference type="ARBA" id="ARBA00022679"/>
    </source>
</evidence>
<comment type="similarity">
    <text evidence="14 16">Belongs to the type III pantothenate kinase family.</text>
</comment>
<evidence type="ECO:0000256" key="5">
    <source>
        <dbReference type="ARBA" id="ARBA00011738"/>
    </source>
</evidence>
<feature type="binding site" evidence="16">
    <location>
        <begin position="16"/>
        <end position="23"/>
    </location>
    <ligand>
        <name>ATP</name>
        <dbReference type="ChEBI" id="CHEBI:30616"/>
    </ligand>
</feature>
<dbReference type="PANTHER" id="PTHR34265:SF1">
    <property type="entry name" value="TYPE III PANTOTHENATE KINASE"/>
    <property type="match status" value="1"/>
</dbReference>
<evidence type="ECO:0000256" key="15">
    <source>
        <dbReference type="ARBA" id="ARBA00040883"/>
    </source>
</evidence>
<keyword evidence="9 16" id="KW-0547">Nucleotide-binding</keyword>
<dbReference type="SUPFAM" id="SSF53067">
    <property type="entry name" value="Actin-like ATPase domain"/>
    <property type="match status" value="2"/>
</dbReference>
<comment type="subcellular location">
    <subcellularLocation>
        <location evidence="3 16">Cytoplasm</location>
    </subcellularLocation>
</comment>
<feature type="binding site" evidence="16">
    <location>
        <position position="95"/>
    </location>
    <ligand>
        <name>substrate</name>
    </ligand>
</feature>
<comment type="catalytic activity">
    <reaction evidence="1 16">
        <text>(R)-pantothenate + ATP = (R)-4'-phosphopantothenate + ADP + H(+)</text>
        <dbReference type="Rhea" id="RHEA:16373"/>
        <dbReference type="ChEBI" id="CHEBI:10986"/>
        <dbReference type="ChEBI" id="CHEBI:15378"/>
        <dbReference type="ChEBI" id="CHEBI:29032"/>
        <dbReference type="ChEBI" id="CHEBI:30616"/>
        <dbReference type="ChEBI" id="CHEBI:456216"/>
        <dbReference type="EC" id="2.7.1.33"/>
    </reaction>
</comment>
<proteinExistence type="inferred from homology"/>
<name>A0A1C3JTA7_9GAMM</name>
<keyword evidence="11 16" id="KW-0067">ATP-binding</keyword>
<evidence type="ECO:0000313" key="17">
    <source>
        <dbReference type="EMBL" id="SBT18357.1"/>
    </source>
</evidence>
<evidence type="ECO:0000256" key="14">
    <source>
        <dbReference type="ARBA" id="ARBA00038036"/>
    </source>
</evidence>
<reference evidence="17 20" key="2">
    <citation type="submission" date="2016-06" db="EMBL/GenBank/DDBJ databases">
        <authorList>
            <person name="Kjaerup R.B."/>
            <person name="Dalgaard T.S."/>
            <person name="Juul-Madsen H.R."/>
        </authorList>
    </citation>
    <scope>NUCLEOTIDE SEQUENCE [LARGE SCALE GENOMIC DNA]</scope>
    <source>
        <strain evidence="17 20">CECT 5115</strain>
    </source>
</reference>
<comment type="cofactor">
    <cofactor evidence="2">
        <name>K(+)</name>
        <dbReference type="ChEBI" id="CHEBI:29103"/>
    </cofactor>
</comment>
<evidence type="ECO:0000256" key="10">
    <source>
        <dbReference type="ARBA" id="ARBA00022777"/>
    </source>
</evidence>
<evidence type="ECO:0000256" key="7">
    <source>
        <dbReference type="ARBA" id="ARBA00022490"/>
    </source>
</evidence>
<evidence type="ECO:0000256" key="12">
    <source>
        <dbReference type="ARBA" id="ARBA00022958"/>
    </source>
</evidence>
<feature type="binding site" evidence="16">
    <location>
        <position position="180"/>
    </location>
    <ligand>
        <name>substrate</name>
    </ligand>
</feature>
<accession>A0A1C3JTA7</accession>
<keyword evidence="7 16" id="KW-0963">Cytoplasm</keyword>
<dbReference type="GO" id="GO:0015937">
    <property type="term" value="P:coenzyme A biosynthetic process"/>
    <property type="evidence" value="ECO:0007669"/>
    <property type="project" value="UniProtKB-UniRule"/>
</dbReference>
<evidence type="ECO:0000256" key="1">
    <source>
        <dbReference type="ARBA" id="ARBA00001206"/>
    </source>
</evidence>
<feature type="binding site" evidence="16">
    <location>
        <position position="124"/>
    </location>
    <ligand>
        <name>K(+)</name>
        <dbReference type="ChEBI" id="CHEBI:29103"/>
    </ligand>
</feature>
<evidence type="ECO:0000256" key="6">
    <source>
        <dbReference type="ARBA" id="ARBA00012102"/>
    </source>
</evidence>
<dbReference type="CDD" id="cd24015">
    <property type="entry name" value="ASKHA_NBD_PanK-III"/>
    <property type="match status" value="1"/>
</dbReference>
<comment type="function">
    <text evidence="16">Catalyzes the phosphorylation of pantothenate (Pan), the first step in CoA biosynthesis.</text>
</comment>
<dbReference type="Proteomes" id="UP000092840">
    <property type="component" value="Unassembled WGS sequence"/>
</dbReference>
<evidence type="ECO:0000256" key="3">
    <source>
        <dbReference type="ARBA" id="ARBA00004496"/>
    </source>
</evidence>
<dbReference type="OrthoDB" id="9781305at2"/>
<dbReference type="HAMAP" id="MF_01274">
    <property type="entry name" value="Pantothen_kinase_3"/>
    <property type="match status" value="1"/>
</dbReference>
<feature type="binding site" evidence="16">
    <location>
        <begin position="102"/>
        <end position="105"/>
    </location>
    <ligand>
        <name>substrate</name>
    </ligand>
</feature>
<reference evidence="18 19" key="1">
    <citation type="submission" date="2016-06" db="EMBL/GenBank/DDBJ databases">
        <authorList>
            <person name="Rodrigo-Torres L."/>
            <person name="Arahal D.R."/>
        </authorList>
    </citation>
    <scope>NUCLEOTIDE SEQUENCE [LARGE SCALE GENOMIC DNA]</scope>
    <source>
        <strain evidence="18 19">CECT 5116</strain>
    </source>
</reference>
<feature type="active site" description="Proton acceptor" evidence="16">
    <location>
        <position position="104"/>
    </location>
</feature>
<evidence type="ECO:0000256" key="13">
    <source>
        <dbReference type="ARBA" id="ARBA00022993"/>
    </source>
</evidence>
<evidence type="ECO:0000313" key="19">
    <source>
        <dbReference type="Proteomes" id="UP000092840"/>
    </source>
</evidence>
<dbReference type="EC" id="2.7.1.33" evidence="6 16"/>
<dbReference type="GO" id="GO:0005524">
    <property type="term" value="F:ATP binding"/>
    <property type="evidence" value="ECO:0007669"/>
    <property type="project" value="UniProtKB-UniRule"/>
</dbReference>
<dbReference type="UniPathway" id="UPA00241">
    <property type="reaction ID" value="UER00352"/>
</dbReference>
<comment type="pathway">
    <text evidence="4 16">Cofactor biosynthesis; coenzyme A biosynthesis; CoA from (R)-pantothenate: step 1/5.</text>
</comment>
<keyword evidence="16" id="KW-0479">Metal-binding</keyword>
<evidence type="ECO:0000256" key="2">
    <source>
        <dbReference type="ARBA" id="ARBA00001958"/>
    </source>
</evidence>
<evidence type="ECO:0000313" key="20">
    <source>
        <dbReference type="Proteomes" id="UP000092871"/>
    </source>
</evidence>
<gene>
    <name evidence="16 17" type="primary">coaX</name>
    <name evidence="17" type="ORF">MGA5115_02484</name>
    <name evidence="18" type="ORF">MGA5116_00348</name>
</gene>
<dbReference type="GO" id="GO:0005737">
    <property type="term" value="C:cytoplasm"/>
    <property type="evidence" value="ECO:0007669"/>
    <property type="project" value="UniProtKB-SubCell"/>
</dbReference>
<dbReference type="AlphaFoldDB" id="A0A1C3JTA7"/>
<evidence type="ECO:0000256" key="11">
    <source>
        <dbReference type="ARBA" id="ARBA00022840"/>
    </source>
</evidence>
<evidence type="ECO:0000256" key="9">
    <source>
        <dbReference type="ARBA" id="ARBA00022741"/>
    </source>
</evidence>
<evidence type="ECO:0000256" key="4">
    <source>
        <dbReference type="ARBA" id="ARBA00005225"/>
    </source>
</evidence>
<dbReference type="EMBL" id="FLRB01000003">
    <property type="protein sequence ID" value="SBT19769.1"/>
    <property type="molecule type" value="Genomic_DNA"/>
</dbReference>
<evidence type="ECO:0000313" key="18">
    <source>
        <dbReference type="EMBL" id="SBT19769.1"/>
    </source>
</evidence>
<dbReference type="Gene3D" id="3.30.420.40">
    <property type="match status" value="2"/>
</dbReference>
<keyword evidence="13 16" id="KW-0173">Coenzyme A biosynthesis</keyword>
<dbReference type="InterPro" id="IPR004619">
    <property type="entry name" value="Type_III_PanK"/>
</dbReference>
<dbReference type="GO" id="GO:0046872">
    <property type="term" value="F:metal ion binding"/>
    <property type="evidence" value="ECO:0007669"/>
    <property type="project" value="UniProtKB-KW"/>
</dbReference>
<dbReference type="InterPro" id="IPR043129">
    <property type="entry name" value="ATPase_NBD"/>
</dbReference>
<comment type="subunit">
    <text evidence="5 16">Homodimer.</text>
</comment>
<dbReference type="NCBIfam" id="TIGR00671">
    <property type="entry name" value="baf"/>
    <property type="match status" value="1"/>
</dbReference>
<keyword evidence="19" id="KW-1185">Reference proteome</keyword>
<comment type="cofactor">
    <cofactor evidence="16">
        <name>NH4(+)</name>
        <dbReference type="ChEBI" id="CHEBI:28938"/>
    </cofactor>
    <cofactor evidence="16">
        <name>K(+)</name>
        <dbReference type="ChEBI" id="CHEBI:29103"/>
    </cofactor>
    <text evidence="16">A monovalent cation. Ammonium or potassium.</text>
</comment>
<dbReference type="GO" id="GO:0004594">
    <property type="term" value="F:pantothenate kinase activity"/>
    <property type="evidence" value="ECO:0007669"/>
    <property type="project" value="UniProtKB-UniRule"/>
</dbReference>
<feature type="binding site" evidence="16">
    <location>
        <position position="127"/>
    </location>
    <ligand>
        <name>ATP</name>
        <dbReference type="ChEBI" id="CHEBI:30616"/>
    </ligand>
</feature>
<dbReference type="Proteomes" id="UP000092871">
    <property type="component" value="Unassembled WGS sequence"/>
</dbReference>
<keyword evidence="8 16" id="KW-0808">Transferase</keyword>
<keyword evidence="12 16" id="KW-0630">Potassium</keyword>
<organism evidence="17 20">
    <name type="scientific">Marinomonas gallaica</name>
    <dbReference type="NCBI Taxonomy" id="1806667"/>
    <lineage>
        <taxon>Bacteria</taxon>
        <taxon>Pseudomonadati</taxon>
        <taxon>Pseudomonadota</taxon>
        <taxon>Gammaproteobacteria</taxon>
        <taxon>Oceanospirillales</taxon>
        <taxon>Oceanospirillaceae</taxon>
        <taxon>Marinomonas</taxon>
    </lineage>
</organism>
<dbReference type="PANTHER" id="PTHR34265">
    <property type="entry name" value="TYPE III PANTOTHENATE KINASE"/>
    <property type="match status" value="1"/>
</dbReference>
<keyword evidence="10 16" id="KW-0418">Kinase</keyword>
<sequence>MEGKLVCANNSTLIVDAGNTRVKWTLFKGDRITDKWAQELPSTDRIGSPQNIVLASVRSAEHDAVLTSLLRRSYPEAAMHSIQAESEACGVINSYAEPQRLGVDRWLAAIAAYHVYGGPVVVIDAGTAIKADFVSDEGVHLGGYIVPGLALMESSLVSQTAKIRYDAAEVSLEEGVPSSTADAVSAGCLEMALGFIQRLYERHGQAKWLATGGGSQALMNRLAIDYVLDEHLVAKGAKFVLDARLKGAK</sequence>
<dbReference type="Pfam" id="PF03309">
    <property type="entry name" value="Pan_kinase"/>
    <property type="match status" value="1"/>
</dbReference>